<proteinExistence type="predicted"/>
<feature type="transmembrane region" description="Helical" evidence="1">
    <location>
        <begin position="242"/>
        <end position="262"/>
    </location>
</feature>
<dbReference type="AlphaFoldDB" id="A0A1G9CD81"/>
<feature type="transmembrane region" description="Helical" evidence="1">
    <location>
        <begin position="120"/>
        <end position="140"/>
    </location>
</feature>
<dbReference type="Pfam" id="PF04087">
    <property type="entry name" value="DUF389"/>
    <property type="match status" value="1"/>
</dbReference>
<evidence type="ECO:0000256" key="1">
    <source>
        <dbReference type="SAM" id="Phobius"/>
    </source>
</evidence>
<feature type="transmembrane region" description="Helical" evidence="1">
    <location>
        <begin position="314"/>
        <end position="333"/>
    </location>
</feature>
<feature type="transmembrane region" description="Helical" evidence="1">
    <location>
        <begin position="181"/>
        <end position="203"/>
    </location>
</feature>
<dbReference type="Proteomes" id="UP000198694">
    <property type="component" value="Unassembled WGS sequence"/>
</dbReference>
<dbReference type="InterPro" id="IPR005240">
    <property type="entry name" value="DUF389"/>
</dbReference>
<keyword evidence="3" id="KW-1185">Reference proteome</keyword>
<evidence type="ECO:0000313" key="2">
    <source>
        <dbReference type="EMBL" id="SDK49619.1"/>
    </source>
</evidence>
<reference evidence="2 3" key="1">
    <citation type="submission" date="2016-10" db="EMBL/GenBank/DDBJ databases">
        <authorList>
            <person name="de Groot N.N."/>
        </authorList>
    </citation>
    <scope>NUCLEOTIDE SEQUENCE [LARGE SCALE GENOMIC DNA]</scope>
    <source>
        <strain evidence="2 3">CGMCC 1.6502</strain>
    </source>
</reference>
<dbReference type="PANTHER" id="PTHR20992:SF9">
    <property type="entry name" value="AT15442P-RELATED"/>
    <property type="match status" value="1"/>
</dbReference>
<organism evidence="2 3">
    <name type="scientific">Sediminibacillus albus</name>
    <dbReference type="NCBI Taxonomy" id="407036"/>
    <lineage>
        <taxon>Bacteria</taxon>
        <taxon>Bacillati</taxon>
        <taxon>Bacillota</taxon>
        <taxon>Bacilli</taxon>
        <taxon>Bacillales</taxon>
        <taxon>Bacillaceae</taxon>
        <taxon>Sediminibacillus</taxon>
    </lineage>
</organism>
<dbReference type="PANTHER" id="PTHR20992">
    <property type="entry name" value="AT15442P-RELATED"/>
    <property type="match status" value="1"/>
</dbReference>
<dbReference type="OrthoDB" id="9790659at2"/>
<evidence type="ECO:0000313" key="3">
    <source>
        <dbReference type="Proteomes" id="UP000198694"/>
    </source>
</evidence>
<dbReference type="RefSeq" id="WP_093216692.1">
    <property type="nucleotide sequence ID" value="NZ_FNFL01000007.1"/>
</dbReference>
<sequence>MKLQLIEVYLPKKSMENFHQQLQDLSVVTHWHSDESEKYSLVRILVKASHSEEILNFLELNAEYNEEIKALLFNLQTYIPRIVEEKEQDEDTKDEPSPKAELIRASRHELYNVVHTSSEITYSFTWFLLLSAIVATVGIVKDSPAIVIGAMVIAPLIGPFTSAAFASVLGDFILMRQSVITSMYGLSIPLIIAAIFGFLFTLPANSQEFLSRTDIQIIDIAVALAAGAAGALSFIKRASEALVGVMVSVALLPPAIVLGMMVGAASWQNALTPLLLLLVNVNSIILSAILVFWLSGIKPVNWQEIKTANTSRKYSLIFVGVIILVLFTAIYLIKF</sequence>
<protein>
    <submittedName>
        <fullName evidence="2">TIGR00341 family protein</fullName>
    </submittedName>
</protein>
<feature type="transmembrane region" description="Helical" evidence="1">
    <location>
        <begin position="274"/>
        <end position="294"/>
    </location>
</feature>
<feature type="transmembrane region" description="Helical" evidence="1">
    <location>
        <begin position="146"/>
        <end position="169"/>
    </location>
</feature>
<keyword evidence="1" id="KW-0812">Transmembrane</keyword>
<dbReference type="EMBL" id="FNFL01000007">
    <property type="protein sequence ID" value="SDK49619.1"/>
    <property type="molecule type" value="Genomic_DNA"/>
</dbReference>
<gene>
    <name evidence="2" type="ORF">SAMN05216243_3384</name>
</gene>
<accession>A0A1G9CD81</accession>
<keyword evidence="1" id="KW-1133">Transmembrane helix</keyword>
<name>A0A1G9CD81_9BACI</name>
<dbReference type="NCBIfam" id="TIGR00341">
    <property type="entry name" value="TIGR00341 family protein"/>
    <property type="match status" value="1"/>
</dbReference>
<keyword evidence="1" id="KW-0472">Membrane</keyword>
<feature type="transmembrane region" description="Helical" evidence="1">
    <location>
        <begin position="215"/>
        <end position="235"/>
    </location>
</feature>